<evidence type="ECO:0000256" key="4">
    <source>
        <dbReference type="ARBA" id="ARBA00022989"/>
    </source>
</evidence>
<feature type="transmembrane region" description="Helical" evidence="6">
    <location>
        <begin position="61"/>
        <end position="81"/>
    </location>
</feature>
<feature type="transmembrane region" description="Helical" evidence="6">
    <location>
        <begin position="476"/>
        <end position="497"/>
    </location>
</feature>
<dbReference type="PANTHER" id="PTHR42718">
    <property type="entry name" value="MAJOR FACILITATOR SUPERFAMILY MULTIDRUG TRANSPORTER MFSC"/>
    <property type="match status" value="1"/>
</dbReference>
<dbReference type="Proteomes" id="UP001165135">
    <property type="component" value="Unassembled WGS sequence"/>
</dbReference>
<comment type="subcellular location">
    <subcellularLocation>
        <location evidence="1">Cell membrane</location>
        <topology evidence="1">Multi-pass membrane protein</topology>
    </subcellularLocation>
</comment>
<evidence type="ECO:0000256" key="2">
    <source>
        <dbReference type="ARBA" id="ARBA00022448"/>
    </source>
</evidence>
<dbReference type="PANTHER" id="PTHR42718:SF9">
    <property type="entry name" value="MAJOR FACILITATOR SUPERFAMILY MULTIDRUG TRANSPORTER MFSC"/>
    <property type="match status" value="1"/>
</dbReference>
<keyword evidence="2" id="KW-0813">Transport</keyword>
<dbReference type="RefSeq" id="WP_285631173.1">
    <property type="nucleotide sequence ID" value="NZ_BSTJ01000012.1"/>
</dbReference>
<feature type="transmembrane region" description="Helical" evidence="6">
    <location>
        <begin position="23"/>
        <end position="49"/>
    </location>
</feature>
<dbReference type="Gene3D" id="1.20.1250.20">
    <property type="entry name" value="MFS general substrate transporter like domains"/>
    <property type="match status" value="1"/>
</dbReference>
<feature type="transmembrane region" description="Helical" evidence="6">
    <location>
        <begin position="93"/>
        <end position="112"/>
    </location>
</feature>
<feature type="transmembrane region" description="Helical" evidence="6">
    <location>
        <begin position="402"/>
        <end position="423"/>
    </location>
</feature>
<proteinExistence type="predicted"/>
<dbReference type="EMBL" id="BSTJ01000012">
    <property type="protein sequence ID" value="GLY79545.1"/>
    <property type="molecule type" value="Genomic_DNA"/>
</dbReference>
<dbReference type="GO" id="GO:0022857">
    <property type="term" value="F:transmembrane transporter activity"/>
    <property type="evidence" value="ECO:0007669"/>
    <property type="project" value="InterPro"/>
</dbReference>
<keyword evidence="5 6" id="KW-0472">Membrane</keyword>
<evidence type="ECO:0000313" key="8">
    <source>
        <dbReference type="EMBL" id="GLY79545.1"/>
    </source>
</evidence>
<evidence type="ECO:0000256" key="6">
    <source>
        <dbReference type="SAM" id="Phobius"/>
    </source>
</evidence>
<feature type="transmembrane region" description="Helical" evidence="6">
    <location>
        <begin position="176"/>
        <end position="196"/>
    </location>
</feature>
<dbReference type="AlphaFoldDB" id="A0A9W6RQD3"/>
<dbReference type="InterPro" id="IPR011701">
    <property type="entry name" value="MFS"/>
</dbReference>
<reference evidence="8" key="1">
    <citation type="submission" date="2023-03" db="EMBL/GenBank/DDBJ databases">
        <title>Actinoallomurus iriomotensis NBRC 103681.</title>
        <authorList>
            <person name="Ichikawa N."/>
            <person name="Sato H."/>
            <person name="Tonouchi N."/>
        </authorList>
    </citation>
    <scope>NUCLEOTIDE SEQUENCE</scope>
    <source>
        <strain evidence="8">NBRC 103681</strain>
    </source>
</reference>
<sequence>MPVLGALRTEAPRPRIVREHPRAAWLAATTVCAGTFLGRCDAGAVVFSLPALRRHFDVSPVAVQWVSFGHLLTLAAVAAPMTRMVDALGPKLTWTYGFVVVTGASAVCGLTPSLTVLIAFRVVQAMGAAMVQAGGLALMSTGVVPGRPSTGAASLLGLVAGPVAGGLIIASAGWRWVFLAGVPAGCAGAVAGRCLLPRTRVSRKSHALPRGGRRSPGLTLTARFAVFAPLVLLPRLCAADGVPPAVAGLITATPPAGFVLAALLGPAHRTRLRVMVAAAGCVAVIAGITVEPAPGAVNTILLAALGVLLGTLVIARDTVPTPSVDRAVAAGELGMALAVVTVTLTGSPGGGRLALAAIALAVLVLAAPIAVRLPRARRRVTPVTAAETPPDARFLLANERTFLAWNRTALALVAAGLAVAQLLRPFPGVPWGRPALAVPLILLGAVIAVIGHLELSRNQRALYRSEPLPRSVLPKVLTFAVGVIALVSATVLVLSAAHGR</sequence>
<feature type="domain" description="Major facilitator superfamily (MFS) profile" evidence="7">
    <location>
        <begin position="27"/>
        <end position="460"/>
    </location>
</feature>
<evidence type="ECO:0000256" key="5">
    <source>
        <dbReference type="ARBA" id="ARBA00023136"/>
    </source>
</evidence>
<keyword evidence="3 6" id="KW-0812">Transmembrane</keyword>
<dbReference type="InterPro" id="IPR036259">
    <property type="entry name" value="MFS_trans_sf"/>
</dbReference>
<gene>
    <name evidence="8" type="ORF">Airi01_078120</name>
</gene>
<feature type="transmembrane region" description="Helical" evidence="6">
    <location>
        <begin position="217"/>
        <end position="233"/>
    </location>
</feature>
<keyword evidence="4 6" id="KW-1133">Transmembrane helix</keyword>
<protein>
    <recommendedName>
        <fullName evidence="7">Major facilitator superfamily (MFS) profile domain-containing protein</fullName>
    </recommendedName>
</protein>
<dbReference type="InterPro" id="IPR003807">
    <property type="entry name" value="DUF202"/>
</dbReference>
<evidence type="ECO:0000313" key="9">
    <source>
        <dbReference type="Proteomes" id="UP001165135"/>
    </source>
</evidence>
<feature type="transmembrane region" description="Helical" evidence="6">
    <location>
        <begin position="353"/>
        <end position="371"/>
    </location>
</feature>
<dbReference type="GO" id="GO:0005886">
    <property type="term" value="C:plasma membrane"/>
    <property type="evidence" value="ECO:0007669"/>
    <property type="project" value="UniProtKB-SubCell"/>
</dbReference>
<feature type="transmembrane region" description="Helical" evidence="6">
    <location>
        <begin position="327"/>
        <end position="347"/>
    </location>
</feature>
<feature type="transmembrane region" description="Helical" evidence="6">
    <location>
        <begin position="435"/>
        <end position="455"/>
    </location>
</feature>
<comment type="caution">
    <text evidence="8">The sequence shown here is derived from an EMBL/GenBank/DDBJ whole genome shotgun (WGS) entry which is preliminary data.</text>
</comment>
<organism evidence="8 9">
    <name type="scientific">Actinoallomurus iriomotensis</name>
    <dbReference type="NCBI Taxonomy" id="478107"/>
    <lineage>
        <taxon>Bacteria</taxon>
        <taxon>Bacillati</taxon>
        <taxon>Actinomycetota</taxon>
        <taxon>Actinomycetes</taxon>
        <taxon>Streptosporangiales</taxon>
        <taxon>Thermomonosporaceae</taxon>
        <taxon>Actinoallomurus</taxon>
    </lineage>
</organism>
<evidence type="ECO:0000256" key="3">
    <source>
        <dbReference type="ARBA" id="ARBA00022692"/>
    </source>
</evidence>
<feature type="transmembrane region" description="Helical" evidence="6">
    <location>
        <begin position="245"/>
        <end position="265"/>
    </location>
</feature>
<dbReference type="Pfam" id="PF02656">
    <property type="entry name" value="DUF202"/>
    <property type="match status" value="1"/>
</dbReference>
<feature type="transmembrane region" description="Helical" evidence="6">
    <location>
        <begin position="272"/>
        <end position="290"/>
    </location>
</feature>
<evidence type="ECO:0000259" key="7">
    <source>
        <dbReference type="PROSITE" id="PS50850"/>
    </source>
</evidence>
<feature type="transmembrane region" description="Helical" evidence="6">
    <location>
        <begin position="296"/>
        <end position="315"/>
    </location>
</feature>
<feature type="transmembrane region" description="Helical" evidence="6">
    <location>
        <begin position="151"/>
        <end position="170"/>
    </location>
</feature>
<dbReference type="InterPro" id="IPR020846">
    <property type="entry name" value="MFS_dom"/>
</dbReference>
<accession>A0A9W6RQD3</accession>
<evidence type="ECO:0000256" key="1">
    <source>
        <dbReference type="ARBA" id="ARBA00004651"/>
    </source>
</evidence>
<name>A0A9W6RQD3_9ACTN</name>
<dbReference type="SUPFAM" id="SSF103473">
    <property type="entry name" value="MFS general substrate transporter"/>
    <property type="match status" value="1"/>
</dbReference>
<dbReference type="Pfam" id="PF07690">
    <property type="entry name" value="MFS_1"/>
    <property type="match status" value="1"/>
</dbReference>
<feature type="transmembrane region" description="Helical" evidence="6">
    <location>
        <begin position="118"/>
        <end position="139"/>
    </location>
</feature>
<dbReference type="PROSITE" id="PS50850">
    <property type="entry name" value="MFS"/>
    <property type="match status" value="1"/>
</dbReference>